<dbReference type="GO" id="GO:0002939">
    <property type="term" value="P:tRNA N1-guanine methylation"/>
    <property type="evidence" value="ECO:0007669"/>
    <property type="project" value="TreeGrafter"/>
</dbReference>
<dbReference type="InterPro" id="IPR028564">
    <property type="entry name" value="MT_TRM10-typ"/>
</dbReference>
<dbReference type="GO" id="GO:0005634">
    <property type="term" value="C:nucleus"/>
    <property type="evidence" value="ECO:0007669"/>
    <property type="project" value="TreeGrafter"/>
</dbReference>
<evidence type="ECO:0000256" key="3">
    <source>
        <dbReference type="ARBA" id="ARBA00022679"/>
    </source>
</evidence>
<dbReference type="PANTHER" id="PTHR13563:SF13">
    <property type="entry name" value="TRNA METHYLTRANSFERASE 10 HOMOLOG A"/>
    <property type="match status" value="1"/>
</dbReference>
<keyword evidence="9" id="KW-1185">Reference proteome</keyword>
<dbReference type="InterPro" id="IPR038459">
    <property type="entry name" value="MT_TRM10-typ_sf"/>
</dbReference>
<dbReference type="GeneID" id="17357970"/>
<dbReference type="KEGG" id="cvr:CHLNCDRAFT_140856"/>
<keyword evidence="4" id="KW-0949">S-adenosyl-L-methionine</keyword>
<dbReference type="OrthoDB" id="278300at2759"/>
<proteinExistence type="predicted"/>
<accession>E1Z6D3</accession>
<feature type="compositionally biased region" description="Acidic residues" evidence="6">
    <location>
        <begin position="297"/>
        <end position="314"/>
    </location>
</feature>
<evidence type="ECO:0000256" key="6">
    <source>
        <dbReference type="SAM" id="MobiDB-lite"/>
    </source>
</evidence>
<dbReference type="STRING" id="554065.E1Z6D3"/>
<keyword evidence="2" id="KW-0489">Methyltransferase</keyword>
<dbReference type="PANTHER" id="PTHR13563">
    <property type="entry name" value="TRNA (GUANINE-9-) METHYLTRANSFERASE"/>
    <property type="match status" value="1"/>
</dbReference>
<dbReference type="AlphaFoldDB" id="E1Z6D3"/>
<reference evidence="8 9" key="1">
    <citation type="journal article" date="2010" name="Plant Cell">
        <title>The Chlorella variabilis NC64A genome reveals adaptation to photosymbiosis, coevolution with viruses, and cryptic sex.</title>
        <authorList>
            <person name="Blanc G."/>
            <person name="Duncan G."/>
            <person name="Agarkova I."/>
            <person name="Borodovsky M."/>
            <person name="Gurnon J."/>
            <person name="Kuo A."/>
            <person name="Lindquist E."/>
            <person name="Lucas S."/>
            <person name="Pangilinan J."/>
            <person name="Polle J."/>
            <person name="Salamov A."/>
            <person name="Terry A."/>
            <person name="Yamada T."/>
            <person name="Dunigan D.D."/>
            <person name="Grigoriev I.V."/>
            <person name="Claverie J.M."/>
            <person name="Van Etten J.L."/>
        </authorList>
    </citation>
    <scope>NUCLEOTIDE SEQUENCE [LARGE SCALE GENOMIC DNA]</scope>
    <source>
        <strain evidence="8 9">NC64A</strain>
    </source>
</reference>
<dbReference type="eggNOG" id="KOG2967">
    <property type="taxonomic scope" value="Eukaryota"/>
</dbReference>
<feature type="domain" description="SAM-dependent MTase TRM10-type" evidence="7">
    <location>
        <begin position="104"/>
        <end position="295"/>
    </location>
</feature>
<evidence type="ECO:0000313" key="8">
    <source>
        <dbReference type="EMBL" id="EFN58629.1"/>
    </source>
</evidence>
<dbReference type="InterPro" id="IPR007356">
    <property type="entry name" value="tRNA_m1G_MeTrfase_euk"/>
</dbReference>
<keyword evidence="3" id="KW-0808">Transferase</keyword>
<feature type="compositionally biased region" description="Low complexity" evidence="6">
    <location>
        <begin position="356"/>
        <end position="365"/>
    </location>
</feature>
<evidence type="ECO:0000256" key="2">
    <source>
        <dbReference type="ARBA" id="ARBA00022603"/>
    </source>
</evidence>
<dbReference type="Proteomes" id="UP000008141">
    <property type="component" value="Unassembled WGS sequence"/>
</dbReference>
<gene>
    <name evidence="8" type="ORF">CHLNCDRAFT_140856</name>
</gene>
<feature type="compositionally biased region" description="Basic and acidic residues" evidence="6">
    <location>
        <begin position="43"/>
        <end position="72"/>
    </location>
</feature>
<protein>
    <recommendedName>
        <fullName evidence="1">tRNA (guanine(9)-N(1))-methyltransferase</fullName>
        <ecNumber evidence="1">2.1.1.221</ecNumber>
    </recommendedName>
</protein>
<dbReference type="InParanoid" id="E1Z6D3"/>
<sequence length="372" mass="42215">MADAELPAEEQPQPGAAEGDVAQTAEAGQPMSKSQMKKLKKRQYYEEKKQKRKQAEKQQKQADLERRREAGRQRIAAMTEEEQKKWREERDARGLARKHERQEARARMEKALDIGQKIVIDLDFADLMTDTELRSICQQLGYCWHINCAAKHPAHLALTSLQGKMREVMGRQISGYLNWQATTTEKPYIEHFADCKDRLVYLTADSENELQELDPEAIYIVGGIVDRNRHKLLCYNKAEEQGIAHARLPIGEYVRLASSQVMTTNHIIHILLHWLELRDWKAAFEAVIPNRKRKGGEDEEAGQLEEQQEGQEAGDEGHGDAAQQVPAKRQDRGEGEQPAAWEAALGGQSGKKAGEEQQQPQAQAETGEERAH</sequence>
<dbReference type="PROSITE" id="PS51675">
    <property type="entry name" value="SAM_MT_TRM10"/>
    <property type="match status" value="1"/>
</dbReference>
<evidence type="ECO:0000313" key="9">
    <source>
        <dbReference type="Proteomes" id="UP000008141"/>
    </source>
</evidence>
<feature type="region of interest" description="Disordered" evidence="6">
    <location>
        <begin position="1"/>
        <end position="86"/>
    </location>
</feature>
<evidence type="ECO:0000256" key="1">
    <source>
        <dbReference type="ARBA" id="ARBA00012797"/>
    </source>
</evidence>
<dbReference type="EMBL" id="GL433837">
    <property type="protein sequence ID" value="EFN58629.1"/>
    <property type="molecule type" value="Genomic_DNA"/>
</dbReference>
<organism evidence="9">
    <name type="scientific">Chlorella variabilis</name>
    <name type="common">Green alga</name>
    <dbReference type="NCBI Taxonomy" id="554065"/>
    <lineage>
        <taxon>Eukaryota</taxon>
        <taxon>Viridiplantae</taxon>
        <taxon>Chlorophyta</taxon>
        <taxon>core chlorophytes</taxon>
        <taxon>Trebouxiophyceae</taxon>
        <taxon>Chlorellales</taxon>
        <taxon>Chlorellaceae</taxon>
        <taxon>Chlorella clade</taxon>
        <taxon>Chlorella</taxon>
    </lineage>
</organism>
<dbReference type="RefSeq" id="XP_005850731.1">
    <property type="nucleotide sequence ID" value="XM_005850669.1"/>
</dbReference>
<dbReference type="FunCoup" id="E1Z6D3">
    <property type="interactions" value="1470"/>
</dbReference>
<dbReference type="Gene3D" id="3.40.1280.30">
    <property type="match status" value="1"/>
</dbReference>
<dbReference type="GO" id="GO:0000049">
    <property type="term" value="F:tRNA binding"/>
    <property type="evidence" value="ECO:0007669"/>
    <property type="project" value="TreeGrafter"/>
</dbReference>
<feature type="region of interest" description="Disordered" evidence="6">
    <location>
        <begin position="292"/>
        <end position="372"/>
    </location>
</feature>
<name>E1Z6D3_CHLVA</name>
<dbReference type="EC" id="2.1.1.221" evidence="1"/>
<comment type="catalytic activity">
    <reaction evidence="5">
        <text>guanosine(9) in tRNA + S-adenosyl-L-methionine = N(1)-methylguanosine(9) in tRNA + S-adenosyl-L-homocysteine + H(+)</text>
        <dbReference type="Rhea" id="RHEA:43156"/>
        <dbReference type="Rhea" id="RHEA-COMP:10367"/>
        <dbReference type="Rhea" id="RHEA-COMP:10368"/>
        <dbReference type="ChEBI" id="CHEBI:15378"/>
        <dbReference type="ChEBI" id="CHEBI:57856"/>
        <dbReference type="ChEBI" id="CHEBI:59789"/>
        <dbReference type="ChEBI" id="CHEBI:73542"/>
        <dbReference type="ChEBI" id="CHEBI:74269"/>
        <dbReference type="EC" id="2.1.1.221"/>
    </reaction>
</comment>
<evidence type="ECO:0000256" key="5">
    <source>
        <dbReference type="ARBA" id="ARBA00048434"/>
    </source>
</evidence>
<dbReference type="GO" id="GO:0052905">
    <property type="term" value="F:tRNA (guanosine(9)-N1)-methyltransferase activity"/>
    <property type="evidence" value="ECO:0007669"/>
    <property type="project" value="UniProtKB-EC"/>
</dbReference>
<dbReference type="OMA" id="FKKNDGW"/>
<dbReference type="CDD" id="cd18089">
    <property type="entry name" value="SPOUT_Trm10-like"/>
    <property type="match status" value="1"/>
</dbReference>
<evidence type="ECO:0000259" key="7">
    <source>
        <dbReference type="PROSITE" id="PS51675"/>
    </source>
</evidence>
<evidence type="ECO:0000256" key="4">
    <source>
        <dbReference type="ARBA" id="ARBA00022691"/>
    </source>
</evidence>